<dbReference type="InterPro" id="IPR036864">
    <property type="entry name" value="Zn2-C6_fun-type_DNA-bd_sf"/>
</dbReference>
<dbReference type="SMART" id="SM00066">
    <property type="entry name" value="GAL4"/>
    <property type="match status" value="1"/>
</dbReference>
<sequence>MQESASPGATQAHPKQLGTRRHACDRCRRQKLKCDITKPCSPCVRSGFNCLTTSTPLRKSKQTQKVRAEKRPSANQPRSHLPAPSTSPLLSERPEGPVNRPRTSHSPSSYRDGDPESLPWTHRYAQISAVELTDKLFRMHNTASMVSPTETNNTSALPGGGARPTRGSDDQVNERSAPFISHFNGLVLPSRQICDFLLQSYWKSVHWFMMIFDRSSLEKQYEDIIGKQIVTPRQNGVAVLLLMVLALGARYTSEEQGSQIGLTEQERCLLQSNMLTQVRAHFFEILDAGGLECVQCCILLSTFDLYNGKPNLALPVIGAGIGSAQTQGLHKESLWAPAPEGVLEVRRRTWWALYVLDRFASITYGRPSSIVDAHCSVSMPRDMEDAQAVHPLLNSLEYSATTHPARVTLGSYQRYKFELYTIASSIIGSIYDLDSPKLGDAPSGAKAEEQF</sequence>
<dbReference type="InterPro" id="IPR051127">
    <property type="entry name" value="Fungal_SecMet_Regulators"/>
</dbReference>
<evidence type="ECO:0000313" key="9">
    <source>
        <dbReference type="Proteomes" id="UP000037696"/>
    </source>
</evidence>
<gene>
    <name evidence="8" type="ORF">ACN38_g4692</name>
</gene>
<dbReference type="EMBL" id="LHQQ01000062">
    <property type="protein sequence ID" value="KOS44378.1"/>
    <property type="molecule type" value="Genomic_DNA"/>
</dbReference>
<evidence type="ECO:0000256" key="2">
    <source>
        <dbReference type="ARBA" id="ARBA00023015"/>
    </source>
</evidence>
<feature type="region of interest" description="Disordered" evidence="6">
    <location>
        <begin position="145"/>
        <end position="172"/>
    </location>
</feature>
<dbReference type="Pfam" id="PF04082">
    <property type="entry name" value="Fungal_trans"/>
    <property type="match status" value="1"/>
</dbReference>
<feature type="region of interest" description="Disordered" evidence="6">
    <location>
        <begin position="58"/>
        <end position="117"/>
    </location>
</feature>
<dbReference type="SMART" id="SM00906">
    <property type="entry name" value="Fungal_trans"/>
    <property type="match status" value="1"/>
</dbReference>
<feature type="compositionally biased region" description="Polar residues" evidence="6">
    <location>
        <begin position="73"/>
        <end position="89"/>
    </location>
</feature>
<organism evidence="8 9">
    <name type="scientific">Penicillium nordicum</name>
    <dbReference type="NCBI Taxonomy" id="229535"/>
    <lineage>
        <taxon>Eukaryota</taxon>
        <taxon>Fungi</taxon>
        <taxon>Dikarya</taxon>
        <taxon>Ascomycota</taxon>
        <taxon>Pezizomycotina</taxon>
        <taxon>Eurotiomycetes</taxon>
        <taxon>Eurotiomycetidae</taxon>
        <taxon>Eurotiales</taxon>
        <taxon>Aspergillaceae</taxon>
        <taxon>Penicillium</taxon>
    </lineage>
</organism>
<dbReference type="GO" id="GO:0000435">
    <property type="term" value="P:positive regulation of transcription from RNA polymerase II promoter by galactose"/>
    <property type="evidence" value="ECO:0007669"/>
    <property type="project" value="TreeGrafter"/>
</dbReference>
<keyword evidence="3" id="KW-0238">DNA-binding</keyword>
<keyword evidence="9" id="KW-1185">Reference proteome</keyword>
<evidence type="ECO:0000256" key="1">
    <source>
        <dbReference type="ARBA" id="ARBA00022723"/>
    </source>
</evidence>
<dbReference type="InterPro" id="IPR001138">
    <property type="entry name" value="Zn2Cys6_DnaBD"/>
</dbReference>
<feature type="region of interest" description="Disordered" evidence="6">
    <location>
        <begin position="1"/>
        <end position="23"/>
    </location>
</feature>
<reference evidence="8 9" key="1">
    <citation type="submission" date="2015-08" db="EMBL/GenBank/DDBJ databases">
        <title>Genome sequencing of Penicillium nordicum.</title>
        <authorList>
            <person name="Nguyen H.D."/>
            <person name="Seifert K.A."/>
        </authorList>
    </citation>
    <scope>NUCLEOTIDE SEQUENCE [LARGE SCALE GENOMIC DNA]</scope>
    <source>
        <strain evidence="8 9">DAOMC 185683</strain>
    </source>
</reference>
<dbReference type="Proteomes" id="UP000037696">
    <property type="component" value="Unassembled WGS sequence"/>
</dbReference>
<keyword evidence="2" id="KW-0805">Transcription regulation</keyword>
<dbReference type="GO" id="GO:0000981">
    <property type="term" value="F:DNA-binding transcription factor activity, RNA polymerase II-specific"/>
    <property type="evidence" value="ECO:0007669"/>
    <property type="project" value="InterPro"/>
</dbReference>
<keyword evidence="4" id="KW-0804">Transcription</keyword>
<dbReference type="PROSITE" id="PS00463">
    <property type="entry name" value="ZN2_CY6_FUNGAL_1"/>
    <property type="match status" value="1"/>
</dbReference>
<dbReference type="AlphaFoldDB" id="A0A0M8P3J0"/>
<feature type="domain" description="Zn(2)-C6 fungal-type" evidence="7">
    <location>
        <begin position="23"/>
        <end position="52"/>
    </location>
</feature>
<dbReference type="OrthoDB" id="3266505at2759"/>
<comment type="caution">
    <text evidence="8">The sequence shown here is derived from an EMBL/GenBank/DDBJ whole genome shotgun (WGS) entry which is preliminary data.</text>
</comment>
<evidence type="ECO:0000313" key="8">
    <source>
        <dbReference type="EMBL" id="KOS44378.1"/>
    </source>
</evidence>
<protein>
    <recommendedName>
        <fullName evidence="7">Zn(2)-C6 fungal-type domain-containing protein</fullName>
    </recommendedName>
</protein>
<dbReference type="CDD" id="cd12148">
    <property type="entry name" value="fungal_TF_MHR"/>
    <property type="match status" value="1"/>
</dbReference>
<proteinExistence type="predicted"/>
<dbReference type="PROSITE" id="PS50048">
    <property type="entry name" value="ZN2_CY6_FUNGAL_2"/>
    <property type="match status" value="1"/>
</dbReference>
<dbReference type="PANTHER" id="PTHR47424">
    <property type="entry name" value="REGULATORY PROTEIN GAL4"/>
    <property type="match status" value="1"/>
</dbReference>
<evidence type="ECO:0000256" key="4">
    <source>
        <dbReference type="ARBA" id="ARBA00023163"/>
    </source>
</evidence>
<dbReference type="GO" id="GO:0008270">
    <property type="term" value="F:zinc ion binding"/>
    <property type="evidence" value="ECO:0007669"/>
    <property type="project" value="InterPro"/>
</dbReference>
<evidence type="ECO:0000256" key="6">
    <source>
        <dbReference type="SAM" id="MobiDB-lite"/>
    </source>
</evidence>
<accession>A0A0M8P3J0</accession>
<dbReference type="GO" id="GO:0000978">
    <property type="term" value="F:RNA polymerase II cis-regulatory region sequence-specific DNA binding"/>
    <property type="evidence" value="ECO:0007669"/>
    <property type="project" value="TreeGrafter"/>
</dbReference>
<evidence type="ECO:0000256" key="3">
    <source>
        <dbReference type="ARBA" id="ARBA00023125"/>
    </source>
</evidence>
<dbReference type="GO" id="GO:0006351">
    <property type="term" value="P:DNA-templated transcription"/>
    <property type="evidence" value="ECO:0007669"/>
    <property type="project" value="InterPro"/>
</dbReference>
<dbReference type="PANTHER" id="PTHR47424:SF3">
    <property type="entry name" value="REGULATORY PROTEIN GAL4"/>
    <property type="match status" value="1"/>
</dbReference>
<evidence type="ECO:0000259" key="7">
    <source>
        <dbReference type="PROSITE" id="PS50048"/>
    </source>
</evidence>
<evidence type="ECO:0000256" key="5">
    <source>
        <dbReference type="ARBA" id="ARBA00023242"/>
    </source>
</evidence>
<dbReference type="STRING" id="229535.A0A0M8P3J0"/>
<dbReference type="Gene3D" id="4.10.240.10">
    <property type="entry name" value="Zn(2)-C6 fungal-type DNA-binding domain"/>
    <property type="match status" value="1"/>
</dbReference>
<dbReference type="GO" id="GO:0005634">
    <property type="term" value="C:nucleus"/>
    <property type="evidence" value="ECO:0007669"/>
    <property type="project" value="TreeGrafter"/>
</dbReference>
<keyword evidence="1" id="KW-0479">Metal-binding</keyword>
<dbReference type="InterPro" id="IPR007219">
    <property type="entry name" value="XnlR_reg_dom"/>
</dbReference>
<keyword evidence="5" id="KW-0539">Nucleus</keyword>
<dbReference type="CDD" id="cd00067">
    <property type="entry name" value="GAL4"/>
    <property type="match status" value="1"/>
</dbReference>
<dbReference type="Pfam" id="PF00172">
    <property type="entry name" value="Zn_clus"/>
    <property type="match status" value="1"/>
</dbReference>
<dbReference type="SUPFAM" id="SSF57701">
    <property type="entry name" value="Zn2/Cys6 DNA-binding domain"/>
    <property type="match status" value="1"/>
</dbReference>
<name>A0A0M8P3J0_9EURO</name>
<feature type="compositionally biased region" description="Polar residues" evidence="6">
    <location>
        <begin position="145"/>
        <end position="156"/>
    </location>
</feature>